<dbReference type="Proteomes" id="UP000046680">
    <property type="component" value="Unassembled WGS sequence"/>
</dbReference>
<accession>A0A654TZN7</accession>
<gene>
    <name evidence="1" type="ORF">ERS007657_00868</name>
</gene>
<name>A0A654TZN7_MYCTX</name>
<protein>
    <submittedName>
        <fullName evidence="1">Uncharacterized protein</fullName>
    </submittedName>
</protein>
<dbReference type="AlphaFoldDB" id="A0A654TZN7"/>
<organism evidence="1 2">
    <name type="scientific">Mycobacterium tuberculosis</name>
    <dbReference type="NCBI Taxonomy" id="1773"/>
    <lineage>
        <taxon>Bacteria</taxon>
        <taxon>Bacillati</taxon>
        <taxon>Actinomycetota</taxon>
        <taxon>Actinomycetes</taxon>
        <taxon>Mycobacteriales</taxon>
        <taxon>Mycobacteriaceae</taxon>
        <taxon>Mycobacterium</taxon>
        <taxon>Mycobacterium tuberculosis complex</taxon>
    </lineage>
</organism>
<sequence length="66" mass="6911">MNRSTAVGDNLLGYRRGTVGVDVSDDHRGTFAGQRLSVGLPDTLGSPGDDSHLAVEHGFLSALSTR</sequence>
<reference evidence="1 2" key="1">
    <citation type="submission" date="2015-03" db="EMBL/GenBank/DDBJ databases">
        <authorList>
            <consortium name="Pathogen Informatics"/>
        </authorList>
    </citation>
    <scope>NUCLEOTIDE SEQUENCE [LARGE SCALE GENOMIC DNA]</scope>
    <source>
        <strain evidence="1 2">C09601061</strain>
    </source>
</reference>
<evidence type="ECO:0000313" key="1">
    <source>
        <dbReference type="EMBL" id="CFR70306.1"/>
    </source>
</evidence>
<dbReference type="EMBL" id="CGCX01000225">
    <property type="protein sequence ID" value="CFR70306.1"/>
    <property type="molecule type" value="Genomic_DNA"/>
</dbReference>
<evidence type="ECO:0000313" key="2">
    <source>
        <dbReference type="Proteomes" id="UP000046680"/>
    </source>
</evidence>
<proteinExistence type="predicted"/>